<evidence type="ECO:0000313" key="1">
    <source>
        <dbReference type="EMBL" id="JAD79317.1"/>
    </source>
</evidence>
<sequence>MNGLLGAIHSLRQTGTHRQRPLRLFALPVPQLRQPARLRLDQPVQRRSLAGHDGEVIVELLHALHGELPHEGAGPGAVPDGRLVDDVEDGLVEDVPVRVVEALDAVRQPELGGQDGLAEHLVPVLDVRGDPLGHEPELLVELGVQQPVVRVKMDGSEVDVRNVGIADEVRTVVIVPVPRVDAHLALRARRAVEPLGADGEQMPLVDRFHVRSHLLHPTLQRVAGRVRGAPGLVHQLPREDGGIVPVFHPCQVVLPCQQRLHPIASIRKLGVICLATDTLHFTRCITVNRHCSATATVKLNQTRERARRMGPSWTLR</sequence>
<reference evidence="1" key="1">
    <citation type="submission" date="2014-09" db="EMBL/GenBank/DDBJ databases">
        <authorList>
            <person name="Magalhaes I.L.F."/>
            <person name="Oliveira U."/>
            <person name="Santos F.R."/>
            <person name="Vidigal T.H.D.A."/>
            <person name="Brescovit A.D."/>
            <person name="Santos A.J."/>
        </authorList>
    </citation>
    <scope>NUCLEOTIDE SEQUENCE</scope>
    <source>
        <tissue evidence="1">Shoot tissue taken approximately 20 cm above the soil surface</tissue>
    </source>
</reference>
<reference evidence="1" key="2">
    <citation type="journal article" date="2015" name="Data Brief">
        <title>Shoot transcriptome of the giant reed, Arundo donax.</title>
        <authorList>
            <person name="Barrero R.A."/>
            <person name="Guerrero F.D."/>
            <person name="Moolhuijzen P."/>
            <person name="Goolsby J.A."/>
            <person name="Tidwell J."/>
            <person name="Bellgard S.E."/>
            <person name="Bellgard M.I."/>
        </authorList>
    </citation>
    <scope>NUCLEOTIDE SEQUENCE</scope>
    <source>
        <tissue evidence="1">Shoot tissue taken approximately 20 cm above the soil surface</tissue>
    </source>
</reference>
<protein>
    <submittedName>
        <fullName evidence="1">Uncharacterized protein</fullName>
    </submittedName>
</protein>
<dbReference type="AlphaFoldDB" id="A0A0A9D6E1"/>
<accession>A0A0A9D6E1</accession>
<dbReference type="EMBL" id="GBRH01218578">
    <property type="protein sequence ID" value="JAD79317.1"/>
    <property type="molecule type" value="Transcribed_RNA"/>
</dbReference>
<name>A0A0A9D6E1_ARUDO</name>
<proteinExistence type="predicted"/>
<organism evidence="1">
    <name type="scientific">Arundo donax</name>
    <name type="common">Giant reed</name>
    <name type="synonym">Donax arundinaceus</name>
    <dbReference type="NCBI Taxonomy" id="35708"/>
    <lineage>
        <taxon>Eukaryota</taxon>
        <taxon>Viridiplantae</taxon>
        <taxon>Streptophyta</taxon>
        <taxon>Embryophyta</taxon>
        <taxon>Tracheophyta</taxon>
        <taxon>Spermatophyta</taxon>
        <taxon>Magnoliopsida</taxon>
        <taxon>Liliopsida</taxon>
        <taxon>Poales</taxon>
        <taxon>Poaceae</taxon>
        <taxon>PACMAD clade</taxon>
        <taxon>Arundinoideae</taxon>
        <taxon>Arundineae</taxon>
        <taxon>Arundo</taxon>
    </lineage>
</organism>